<feature type="region of interest" description="Disordered" evidence="1">
    <location>
        <begin position="44"/>
        <end position="75"/>
    </location>
</feature>
<sequence>MRTGIARWICYAVLTAVLLGSATGCSGAAGNDYGFERDADGDTIEPYGQLPAKPSDQRTRSRKHGWRPLSQPEGRINGSQLATIAEHVSGVHHADVLMYNNDVVVGIHANDPGKVKMLEQQVYSALKWQYAEYNYYVTADPDLRERIKEATDKHAHMANGESGLMNDIGWLIQQIDGRMTKMDRRVR</sequence>
<keyword evidence="3" id="KW-0449">Lipoprotein</keyword>
<accession>A0ABW3HWQ3</accession>
<dbReference type="InterPro" id="IPR019076">
    <property type="entry name" value="Spore_lipoprot_YhcN/YlaJ-like"/>
</dbReference>
<evidence type="ECO:0000313" key="3">
    <source>
        <dbReference type="EMBL" id="MFD0961700.1"/>
    </source>
</evidence>
<evidence type="ECO:0000313" key="4">
    <source>
        <dbReference type="Proteomes" id="UP001596989"/>
    </source>
</evidence>
<name>A0ABW3HWQ3_9BACL</name>
<dbReference type="Pfam" id="PF09580">
    <property type="entry name" value="Spore_YhcN_YlaJ"/>
    <property type="match status" value="1"/>
</dbReference>
<feature type="signal peptide" evidence="2">
    <location>
        <begin position="1"/>
        <end position="28"/>
    </location>
</feature>
<comment type="caution">
    <text evidence="3">The sequence shown here is derived from an EMBL/GenBank/DDBJ whole genome shotgun (WGS) entry which is preliminary data.</text>
</comment>
<keyword evidence="2" id="KW-0732">Signal</keyword>
<reference evidence="4" key="1">
    <citation type="journal article" date="2019" name="Int. J. Syst. Evol. Microbiol.">
        <title>The Global Catalogue of Microorganisms (GCM) 10K type strain sequencing project: providing services to taxonomists for standard genome sequencing and annotation.</title>
        <authorList>
            <consortium name="The Broad Institute Genomics Platform"/>
            <consortium name="The Broad Institute Genome Sequencing Center for Infectious Disease"/>
            <person name="Wu L."/>
            <person name="Ma J."/>
        </authorList>
    </citation>
    <scope>NUCLEOTIDE SEQUENCE [LARGE SCALE GENOMIC DNA]</scope>
    <source>
        <strain evidence="4">CCUG 59129</strain>
    </source>
</reference>
<proteinExistence type="predicted"/>
<dbReference type="EMBL" id="JBHTJZ010000064">
    <property type="protein sequence ID" value="MFD0961700.1"/>
    <property type="molecule type" value="Genomic_DNA"/>
</dbReference>
<protein>
    <submittedName>
        <fullName evidence="3">YhcN/YlaJ family sporulation lipoprotein</fullName>
    </submittedName>
</protein>
<dbReference type="PROSITE" id="PS51257">
    <property type="entry name" value="PROKAR_LIPOPROTEIN"/>
    <property type="match status" value="1"/>
</dbReference>
<dbReference type="Proteomes" id="UP001596989">
    <property type="component" value="Unassembled WGS sequence"/>
</dbReference>
<evidence type="ECO:0000256" key="1">
    <source>
        <dbReference type="SAM" id="MobiDB-lite"/>
    </source>
</evidence>
<feature type="chain" id="PRO_5045064089" evidence="2">
    <location>
        <begin position="29"/>
        <end position="187"/>
    </location>
</feature>
<gene>
    <name evidence="3" type="ORF">ACFQ2I_20345</name>
</gene>
<keyword evidence="4" id="KW-1185">Reference proteome</keyword>
<evidence type="ECO:0000256" key="2">
    <source>
        <dbReference type="SAM" id="SignalP"/>
    </source>
</evidence>
<organism evidence="3 4">
    <name type="scientific">Paenibacillus chungangensis</name>
    <dbReference type="NCBI Taxonomy" id="696535"/>
    <lineage>
        <taxon>Bacteria</taxon>
        <taxon>Bacillati</taxon>
        <taxon>Bacillota</taxon>
        <taxon>Bacilli</taxon>
        <taxon>Bacillales</taxon>
        <taxon>Paenibacillaceae</taxon>
        <taxon>Paenibacillus</taxon>
    </lineage>
</organism>
<dbReference type="RefSeq" id="WP_377567525.1">
    <property type="nucleotide sequence ID" value="NZ_JBHTJZ010000064.1"/>
</dbReference>